<evidence type="ECO:0000313" key="2">
    <source>
        <dbReference type="Proteomes" id="UP000219369"/>
    </source>
</evidence>
<dbReference type="VEuPathDB" id="FungiDB:FOC1_g10003644"/>
<dbReference type="VEuPathDB" id="FungiDB:FOIG_14356"/>
<accession>A0A2H3SM66</accession>
<dbReference type="AlphaFoldDB" id="A0A2H3SM66"/>
<dbReference type="EMBL" id="FMJY01000001">
    <property type="protein sequence ID" value="SCO76199.1"/>
    <property type="molecule type" value="Genomic_DNA"/>
</dbReference>
<dbReference type="VEuPathDB" id="FungiDB:FOXG_12355"/>
<dbReference type="PANTHER" id="PTHR33488:SF2">
    <property type="entry name" value="EARLY ENDOSOME ANTIGEN 1-LIKE"/>
    <property type="match status" value="1"/>
</dbReference>
<evidence type="ECO:0000313" key="1">
    <source>
        <dbReference type="EMBL" id="SCO76199.1"/>
    </source>
</evidence>
<dbReference type="OrthoDB" id="5406275at2759"/>
<reference evidence="2" key="1">
    <citation type="submission" date="2016-09" db="EMBL/GenBank/DDBJ databases">
        <authorList>
            <person name="Guldener U."/>
        </authorList>
    </citation>
    <scope>NUCLEOTIDE SEQUENCE [LARGE SCALE GENOMIC DNA]</scope>
    <source>
        <strain evidence="2">V64-1</strain>
    </source>
</reference>
<gene>
    <name evidence="1" type="ORF">FRV6_00411</name>
</gene>
<dbReference type="VEuPathDB" id="FungiDB:FOMG_14895"/>
<dbReference type="VEuPathDB" id="FungiDB:FOMG_14896"/>
<organism evidence="1 2">
    <name type="scientific">Fusarium oxysporum</name>
    <name type="common">Fusarium vascular wilt</name>
    <dbReference type="NCBI Taxonomy" id="5507"/>
    <lineage>
        <taxon>Eukaryota</taxon>
        <taxon>Fungi</taxon>
        <taxon>Dikarya</taxon>
        <taxon>Ascomycota</taxon>
        <taxon>Pezizomycotina</taxon>
        <taxon>Sordariomycetes</taxon>
        <taxon>Hypocreomycetidae</taxon>
        <taxon>Hypocreales</taxon>
        <taxon>Nectriaceae</taxon>
        <taxon>Fusarium</taxon>
        <taxon>Fusarium oxysporum species complex</taxon>
    </lineage>
</organism>
<sequence length="268" mass="29666">MGSTVPSQRGNMDIETVQVHAKTAQAQAVVESAKTRLHAASEALAATRETNQNSTGILVEQQERLNHVNAKMESLKNSAPEMNAIMGILVQAIATMLKTKTEIVNLVRFFNAISVAVRFVMEKYVNAYVDTIKAGNNGDKIGPDSMLDFQRMYLQQHYHHPILLLDLCRLCFNVGPDVANEYFPNAAYGRRTLIFWWHGDGSENDQKAKDGQSKTIRNMGTRVSETNEKKQALPSVSPEIATAISSGVGNSKRAAQQGIRTEADQIFW</sequence>
<dbReference type="VEuPathDB" id="FungiDB:FOC4_g10005247"/>
<proteinExistence type="predicted"/>
<name>A0A2H3SM66_FUSOX</name>
<protein>
    <submittedName>
        <fullName evidence="1">Uncharacterized protein</fullName>
    </submittedName>
</protein>
<dbReference type="Proteomes" id="UP000219369">
    <property type="component" value="Unassembled WGS sequence"/>
</dbReference>
<dbReference type="PANTHER" id="PTHR33488">
    <property type="entry name" value="ZGC:162509"/>
    <property type="match status" value="1"/>
</dbReference>
<dbReference type="VEuPathDB" id="FungiDB:FOZG_13090"/>
<dbReference type="VEuPathDB" id="FungiDB:FOC1_g10003645"/>